<feature type="transmembrane region" description="Helical" evidence="6">
    <location>
        <begin position="336"/>
        <end position="358"/>
    </location>
</feature>
<protein>
    <submittedName>
        <fullName evidence="8">Protein NRT1/ PTR FAMILY 5.9-like</fullName>
    </submittedName>
</protein>
<dbReference type="GO" id="GO:0055085">
    <property type="term" value="P:transmembrane transport"/>
    <property type="evidence" value="ECO:0000318"/>
    <property type="project" value="GO_Central"/>
</dbReference>
<dbReference type="Gene3D" id="1.20.1250.20">
    <property type="entry name" value="MFS general substrate transporter like domains"/>
    <property type="match status" value="1"/>
</dbReference>
<keyword evidence="4 6" id="KW-1133">Transmembrane helix</keyword>
<dbReference type="PANTHER" id="PTHR11654">
    <property type="entry name" value="OLIGOPEPTIDE TRANSPORTER-RELATED"/>
    <property type="match status" value="1"/>
</dbReference>
<dbReference type="GO" id="GO:0016020">
    <property type="term" value="C:membrane"/>
    <property type="evidence" value="ECO:0000318"/>
    <property type="project" value="GO_Central"/>
</dbReference>
<keyword evidence="5 6" id="KW-0472">Membrane</keyword>
<dbReference type="Pfam" id="PF00854">
    <property type="entry name" value="PTR2"/>
    <property type="match status" value="1"/>
</dbReference>
<dbReference type="RefSeq" id="XP_010272076.1">
    <property type="nucleotide sequence ID" value="XM_010273774.1"/>
</dbReference>
<dbReference type="InterPro" id="IPR000109">
    <property type="entry name" value="POT_fam"/>
</dbReference>
<dbReference type="eggNOG" id="KOG1237">
    <property type="taxonomic scope" value="Eukaryota"/>
</dbReference>
<evidence type="ECO:0000256" key="6">
    <source>
        <dbReference type="SAM" id="Phobius"/>
    </source>
</evidence>
<reference evidence="8" key="1">
    <citation type="submission" date="2025-08" db="UniProtKB">
        <authorList>
            <consortium name="RefSeq"/>
        </authorList>
    </citation>
    <scope>IDENTIFICATION</scope>
</reference>
<evidence type="ECO:0000256" key="1">
    <source>
        <dbReference type="ARBA" id="ARBA00004141"/>
    </source>
</evidence>
<feature type="transmembrane region" description="Helical" evidence="6">
    <location>
        <begin position="419"/>
        <end position="445"/>
    </location>
</feature>
<evidence type="ECO:0000256" key="2">
    <source>
        <dbReference type="ARBA" id="ARBA00005982"/>
    </source>
</evidence>
<gene>
    <name evidence="8" type="primary">LOC104607973</name>
</gene>
<dbReference type="InterPro" id="IPR036259">
    <property type="entry name" value="MFS_trans_sf"/>
</dbReference>
<keyword evidence="3 6" id="KW-0812">Transmembrane</keyword>
<dbReference type="AlphaFoldDB" id="A0A1U8B753"/>
<feature type="transmembrane region" description="Helical" evidence="6">
    <location>
        <begin position="296"/>
        <end position="316"/>
    </location>
</feature>
<evidence type="ECO:0000256" key="4">
    <source>
        <dbReference type="ARBA" id="ARBA00022989"/>
    </source>
</evidence>
<dbReference type="KEGG" id="nnu:104607973"/>
<comment type="similarity">
    <text evidence="2">Belongs to the major facilitator superfamily. Proton-dependent oligopeptide transporter (POT/PTR) (TC 2.A.17) family.</text>
</comment>
<keyword evidence="7" id="KW-1185">Reference proteome</keyword>
<evidence type="ECO:0000313" key="7">
    <source>
        <dbReference type="Proteomes" id="UP000189703"/>
    </source>
</evidence>
<dbReference type="SUPFAM" id="SSF103473">
    <property type="entry name" value="MFS general substrate transporter"/>
    <property type="match status" value="1"/>
</dbReference>
<feature type="transmembrane region" description="Helical" evidence="6">
    <location>
        <begin position="378"/>
        <end position="399"/>
    </location>
</feature>
<accession>A0A1U8B753</accession>
<name>A0A1U8B753_NELNU</name>
<feature type="transmembrane region" description="Helical" evidence="6">
    <location>
        <begin position="195"/>
        <end position="221"/>
    </location>
</feature>
<feature type="transmembrane region" description="Helical" evidence="6">
    <location>
        <begin position="466"/>
        <end position="490"/>
    </location>
</feature>
<evidence type="ECO:0000313" key="8">
    <source>
        <dbReference type="RefSeq" id="XP_010272076.1"/>
    </source>
</evidence>
<sequence length="548" mass="60112">MAGGVGSRRLRKQCILLIVVAGLERFAFKGVASNLVTYLTEVVKLSNSSAAKTINSWCGVTSMLPLLGALLADSYLDRYSTILVSSFLYVVGLVVLTSTALISAWIPRSKTSSSASLYWSLYLISVGQGGYNPCLQAFAADQPENDDDDLSCTSDDDQSCDSKKSPFFQWWYFGICSGSLLGVSLMSYIQDTIGWGLGFAIPTVAMVLSIACFSTGTRFYIYKQQPNGGDKNKLETIIQSIKATVSKMVNGSITLTSKESDAAELELQGKPLCNQEVDSPGSFDKKEAHLMDDARAVVRLLPIWVMLLAFAVIFQLPSTFFTKQGMTMKRKIGKSFIIPPATLQSAITISIILLMPLYDKMIIPMMRFVTRDDKGITVMQRMGIGMFLSVIAMVTAAVVEAKRLEISRSPGVLESETVVVVVPLSIFWLLPQYILLGVSDVFTVVGMQEFFYTQVPSRIRTMGVGLYFSVFGVGSFLSALLISVIEIVTSARGGHSWLSDDMREARLDKYYWLLASSGTISMLLFTCSSKYYDSGNKNDNASVNENCK</sequence>
<evidence type="ECO:0000256" key="3">
    <source>
        <dbReference type="ARBA" id="ARBA00022692"/>
    </source>
</evidence>
<comment type="subcellular location">
    <subcellularLocation>
        <location evidence="1">Membrane</location>
        <topology evidence="1">Multi-pass membrane protein</topology>
    </subcellularLocation>
</comment>
<evidence type="ECO:0000256" key="5">
    <source>
        <dbReference type="ARBA" id="ARBA00023136"/>
    </source>
</evidence>
<feature type="transmembrane region" description="Helical" evidence="6">
    <location>
        <begin position="510"/>
        <end position="527"/>
    </location>
</feature>
<feature type="transmembrane region" description="Helical" evidence="6">
    <location>
        <begin position="82"/>
        <end position="106"/>
    </location>
</feature>
<feature type="transmembrane region" description="Helical" evidence="6">
    <location>
        <begin position="54"/>
        <end position="76"/>
    </location>
</feature>
<organism evidence="7 8">
    <name type="scientific">Nelumbo nucifera</name>
    <name type="common">Sacred lotus</name>
    <dbReference type="NCBI Taxonomy" id="4432"/>
    <lineage>
        <taxon>Eukaryota</taxon>
        <taxon>Viridiplantae</taxon>
        <taxon>Streptophyta</taxon>
        <taxon>Embryophyta</taxon>
        <taxon>Tracheophyta</taxon>
        <taxon>Spermatophyta</taxon>
        <taxon>Magnoliopsida</taxon>
        <taxon>Proteales</taxon>
        <taxon>Nelumbonaceae</taxon>
        <taxon>Nelumbo</taxon>
    </lineage>
</organism>
<dbReference type="Proteomes" id="UP000189703">
    <property type="component" value="Unplaced"/>
</dbReference>
<dbReference type="GO" id="GO:0022857">
    <property type="term" value="F:transmembrane transporter activity"/>
    <property type="evidence" value="ECO:0000318"/>
    <property type="project" value="GO_Central"/>
</dbReference>
<dbReference type="FunFam" id="1.20.1250.20:FF:000410">
    <property type="entry name" value="POT family protein"/>
    <property type="match status" value="1"/>
</dbReference>
<dbReference type="OrthoDB" id="8904098at2759"/>
<dbReference type="InParanoid" id="A0A1U8B753"/>
<dbReference type="GeneID" id="104607973"/>
<dbReference type="OMA" id="CKFFKSS"/>
<proteinExistence type="inferred from homology"/>
<dbReference type="FunCoup" id="A0A1U8B753">
    <property type="interactions" value="3"/>
</dbReference>
<feature type="transmembrane region" description="Helical" evidence="6">
    <location>
        <begin position="170"/>
        <end position="189"/>
    </location>
</feature>